<dbReference type="EMBL" id="CP003360">
    <property type="protein sequence ID" value="AFM23065.1"/>
    <property type="molecule type" value="Genomic_DNA"/>
</dbReference>
<evidence type="ECO:0000313" key="4">
    <source>
        <dbReference type="EMBL" id="AFM23065.1"/>
    </source>
</evidence>
<dbReference type="SMART" id="SM00448">
    <property type="entry name" value="REC"/>
    <property type="match status" value="1"/>
</dbReference>
<dbReference type="GO" id="GO:0000160">
    <property type="term" value="P:phosphorelay signal transduction system"/>
    <property type="evidence" value="ECO:0007669"/>
    <property type="project" value="InterPro"/>
</dbReference>
<evidence type="ECO:0000256" key="1">
    <source>
        <dbReference type="ARBA" id="ARBA00022553"/>
    </source>
</evidence>
<dbReference type="InterPro" id="IPR011006">
    <property type="entry name" value="CheY-like_superfamily"/>
</dbReference>
<accession>I4C0H4</accession>
<dbReference type="STRING" id="706587.Desti_0326"/>
<sequence>MKLNILLIDDLKPLLTLMERGLKKLGQNLFTAESGLQGLEIFENTHIDVIISDIEMTGMDGWEVARRITESSARRRIPKPVFILLTGWGSEPLIAEKALAHGVDKILTKPVEIRKLLEIVQELIGGKPFL</sequence>
<dbReference type="AlphaFoldDB" id="I4C0H4"/>
<keyword evidence="1 2" id="KW-0597">Phosphoprotein</keyword>
<feature type="domain" description="Response regulatory" evidence="3">
    <location>
        <begin position="4"/>
        <end position="124"/>
    </location>
</feature>
<proteinExistence type="predicted"/>
<dbReference type="KEGG" id="dti:Desti_0326"/>
<dbReference type="InterPro" id="IPR050595">
    <property type="entry name" value="Bact_response_regulator"/>
</dbReference>
<dbReference type="InterPro" id="IPR001789">
    <property type="entry name" value="Sig_transdc_resp-reg_receiver"/>
</dbReference>
<name>I4C0H4_DESTA</name>
<keyword evidence="5" id="KW-1185">Reference proteome</keyword>
<evidence type="ECO:0000259" key="3">
    <source>
        <dbReference type="PROSITE" id="PS50110"/>
    </source>
</evidence>
<dbReference type="PANTHER" id="PTHR44591">
    <property type="entry name" value="STRESS RESPONSE REGULATOR PROTEIN 1"/>
    <property type="match status" value="1"/>
</dbReference>
<reference evidence="5" key="1">
    <citation type="submission" date="2012-06" db="EMBL/GenBank/DDBJ databases">
        <title>Complete sequence of chromosome of Desulfomonile tiedjei DSM 6799.</title>
        <authorList>
            <person name="Lucas S."/>
            <person name="Copeland A."/>
            <person name="Lapidus A."/>
            <person name="Glavina del Rio T."/>
            <person name="Dalin E."/>
            <person name="Tice H."/>
            <person name="Bruce D."/>
            <person name="Goodwin L."/>
            <person name="Pitluck S."/>
            <person name="Peters L."/>
            <person name="Ovchinnikova G."/>
            <person name="Zeytun A."/>
            <person name="Lu M."/>
            <person name="Kyrpides N."/>
            <person name="Mavromatis K."/>
            <person name="Ivanova N."/>
            <person name="Brettin T."/>
            <person name="Detter J.C."/>
            <person name="Han C."/>
            <person name="Larimer F."/>
            <person name="Land M."/>
            <person name="Hauser L."/>
            <person name="Markowitz V."/>
            <person name="Cheng J.-F."/>
            <person name="Hugenholtz P."/>
            <person name="Woyke T."/>
            <person name="Wu D."/>
            <person name="Spring S."/>
            <person name="Schroeder M."/>
            <person name="Brambilla E."/>
            <person name="Klenk H.-P."/>
            <person name="Eisen J.A."/>
        </authorList>
    </citation>
    <scope>NUCLEOTIDE SEQUENCE [LARGE SCALE GENOMIC DNA]</scope>
    <source>
        <strain evidence="5">ATCC 49306 / DSM 6799 / DCB-1</strain>
    </source>
</reference>
<organism evidence="4 5">
    <name type="scientific">Desulfomonile tiedjei (strain ATCC 49306 / DSM 6799 / DCB-1)</name>
    <dbReference type="NCBI Taxonomy" id="706587"/>
    <lineage>
        <taxon>Bacteria</taxon>
        <taxon>Pseudomonadati</taxon>
        <taxon>Thermodesulfobacteriota</taxon>
        <taxon>Desulfomonilia</taxon>
        <taxon>Desulfomonilales</taxon>
        <taxon>Desulfomonilaceae</taxon>
        <taxon>Desulfomonile</taxon>
    </lineage>
</organism>
<evidence type="ECO:0000256" key="2">
    <source>
        <dbReference type="PROSITE-ProRule" id="PRU00169"/>
    </source>
</evidence>
<dbReference type="PROSITE" id="PS50110">
    <property type="entry name" value="RESPONSE_REGULATORY"/>
    <property type="match status" value="1"/>
</dbReference>
<evidence type="ECO:0000313" key="5">
    <source>
        <dbReference type="Proteomes" id="UP000006055"/>
    </source>
</evidence>
<dbReference type="eggNOG" id="COG3437">
    <property type="taxonomic scope" value="Bacteria"/>
</dbReference>
<dbReference type="Pfam" id="PF00072">
    <property type="entry name" value="Response_reg"/>
    <property type="match status" value="1"/>
</dbReference>
<protein>
    <submittedName>
        <fullName evidence="4">Response regulator containing a CheY-like receiver domain and an HD-GYP domain</fullName>
    </submittedName>
</protein>
<dbReference type="Proteomes" id="UP000006055">
    <property type="component" value="Chromosome"/>
</dbReference>
<dbReference type="OrthoDB" id="9816343at2"/>
<dbReference type="PANTHER" id="PTHR44591:SF3">
    <property type="entry name" value="RESPONSE REGULATORY DOMAIN-CONTAINING PROTEIN"/>
    <property type="match status" value="1"/>
</dbReference>
<dbReference type="HOGENOM" id="CLU_000445_69_8_7"/>
<dbReference type="Gene3D" id="3.40.50.2300">
    <property type="match status" value="1"/>
</dbReference>
<dbReference type="RefSeq" id="WP_014808224.1">
    <property type="nucleotide sequence ID" value="NC_018025.1"/>
</dbReference>
<dbReference type="SUPFAM" id="SSF52172">
    <property type="entry name" value="CheY-like"/>
    <property type="match status" value="1"/>
</dbReference>
<gene>
    <name evidence="4" type="ordered locus">Desti_0326</name>
</gene>
<feature type="modified residue" description="4-aspartylphosphate" evidence="2">
    <location>
        <position position="53"/>
    </location>
</feature>